<dbReference type="GO" id="GO:0006260">
    <property type="term" value="P:DNA replication"/>
    <property type="evidence" value="ECO:0007669"/>
    <property type="project" value="InterPro"/>
</dbReference>
<proteinExistence type="predicted"/>
<organism evidence="3 4">
    <name type="scientific">Candidatus Desulfobacillus denitrificans</name>
    <dbReference type="NCBI Taxonomy" id="2608985"/>
    <lineage>
        <taxon>Bacteria</taxon>
        <taxon>Pseudomonadati</taxon>
        <taxon>Pseudomonadota</taxon>
        <taxon>Betaproteobacteria</taxon>
        <taxon>Candidatus Desulfobacillus</taxon>
    </lineage>
</organism>
<dbReference type="Proteomes" id="UP000662914">
    <property type="component" value="Chromosome"/>
</dbReference>
<accession>A0A809R2B9</accession>
<name>A0A809R2B9_9PROT</name>
<dbReference type="Pfam" id="PF05155">
    <property type="entry name" value="G2P_X_C"/>
    <property type="match status" value="1"/>
</dbReference>
<feature type="domain" description="Replication-associated protein G2P C-terminal" evidence="2">
    <location>
        <begin position="259"/>
        <end position="312"/>
    </location>
</feature>
<feature type="domain" description="Replication-associated protein G2P N-terminal" evidence="1">
    <location>
        <begin position="25"/>
        <end position="223"/>
    </location>
</feature>
<dbReference type="EMBL" id="AP021857">
    <property type="protein sequence ID" value="BBO20878.1"/>
    <property type="molecule type" value="Genomic_DNA"/>
</dbReference>
<dbReference type="AlphaFoldDB" id="A0A809R2B9"/>
<gene>
    <name evidence="3" type="ORF">DSYM_15770</name>
</gene>
<dbReference type="Pfam" id="PF05144">
    <property type="entry name" value="Phage_CRI"/>
    <property type="match status" value="1"/>
</dbReference>
<reference evidence="3" key="1">
    <citation type="journal article" name="DNA Res.">
        <title>The physiological potential of anammox bacteria as revealed by their core genome structure.</title>
        <authorList>
            <person name="Okubo T."/>
            <person name="Toyoda A."/>
            <person name="Fukuhara K."/>
            <person name="Uchiyama I."/>
            <person name="Harigaya Y."/>
            <person name="Kuroiwa M."/>
            <person name="Suzuki T."/>
            <person name="Murakami Y."/>
            <person name="Suwa Y."/>
            <person name="Takami H."/>
        </authorList>
    </citation>
    <scope>NUCLEOTIDE SEQUENCE</scope>
    <source>
        <strain evidence="3">317325-3</strain>
    </source>
</reference>
<dbReference type="InterPro" id="IPR022686">
    <property type="entry name" value="G2P_N"/>
</dbReference>
<protein>
    <recommendedName>
        <fullName evidence="5">Replication-associated protein G2P N-terminal domain-containing protein</fullName>
    </recommendedName>
</protein>
<sequence>MTKPAFDSVLCDWLGGSHAYPEPVKPLDSGRILRIDRDGVIEYEKRTWEQIRCPSSDTSIRVRCDGKRLDFTGNIGRFQKKDNLTGLGILECVDRWSEVMAGLGLDVHMFGAVIREGTVAEVGTRITRVDLASNFRVSDYAAFCRSKLSRPIGRRYPREGKYGPTWGYEAKRSNWWKAKVYDKDAELQGLRASKGGDTTARFEIQLGGGWLKRENLHTVKAWGDDMAKIIYGRFASELFRESTSVEEWGDIPARLRGHAILWRDGVDLRQIMSQSAWYRTKSRLLEFGVDIRVPCNVVALTSRCRTIEIEPLHCIREAA</sequence>
<evidence type="ECO:0000259" key="2">
    <source>
        <dbReference type="Pfam" id="PF05155"/>
    </source>
</evidence>
<evidence type="ECO:0008006" key="5">
    <source>
        <dbReference type="Google" id="ProtNLM"/>
    </source>
</evidence>
<evidence type="ECO:0000313" key="4">
    <source>
        <dbReference type="Proteomes" id="UP000662914"/>
    </source>
</evidence>
<evidence type="ECO:0000313" key="3">
    <source>
        <dbReference type="EMBL" id="BBO20878.1"/>
    </source>
</evidence>
<dbReference type="InterPro" id="IPR022688">
    <property type="entry name" value="G2P_C"/>
</dbReference>
<dbReference type="KEGG" id="ddz:DSYM_15770"/>
<evidence type="ECO:0000259" key="1">
    <source>
        <dbReference type="Pfam" id="PF05144"/>
    </source>
</evidence>